<keyword evidence="9" id="KW-0456">Lyase</keyword>
<keyword evidence="13" id="KW-1185">Reference proteome</keyword>
<dbReference type="VEuPathDB" id="FungiDB:PEXP_025410"/>
<dbReference type="SMART" id="SM01119">
    <property type="entry name" value="D-ser_dehydrat"/>
    <property type="match status" value="1"/>
</dbReference>
<dbReference type="Gene3D" id="2.40.37.20">
    <property type="entry name" value="D-serine dehydratase-like domain"/>
    <property type="match status" value="1"/>
</dbReference>
<keyword evidence="3" id="KW-0719">Serine esterase</keyword>
<evidence type="ECO:0000256" key="4">
    <source>
        <dbReference type="ARBA" id="ARBA00022723"/>
    </source>
</evidence>
<evidence type="ECO:0000256" key="8">
    <source>
        <dbReference type="ARBA" id="ARBA00023157"/>
    </source>
</evidence>
<dbReference type="GeneID" id="27675439"/>
<dbReference type="InterPro" id="IPR029066">
    <property type="entry name" value="PLP-binding_barrel"/>
</dbReference>
<dbReference type="RefSeq" id="XP_016593667.1">
    <property type="nucleotide sequence ID" value="XM_016740020.1"/>
</dbReference>
<feature type="domain" description="D-serine dehydratase-like" evidence="11">
    <location>
        <begin position="464"/>
        <end position="575"/>
    </location>
</feature>
<sequence>MASTDQVQTSPPSIFRPRIRDGMIVVRRPANRNDAAIFWTGTYFIPPNGTNGAIFMDFPAFLADLEAHFQYDPYLDEIHYQIPSLSERLALDAAQIGPNDIQSLQPEIGIVRTYSQWVAALGAMQASHLMRRSSIEYVLRSGMVTSSVRHRVQPVAAAQFCIEDLQQFYIGKDISDVPKPAAVLDVAIIRRHCETMLRTIKTLGVGFRVHVKSHKTPEIAKLQVGDSTEANFIASTVMEIEMMIPLLQNLKQKGRKINILYGIPLVPSQVPLLAKAARELGENSITVMIDHPDQLPYLEKLSSLAGHPTCVFVKVDTGYHRAGLPPVSLNKNGLLEKLASAEEIGGARLLGLYSHSSLSYSGTTPEQAMGHLISEIRGCKDALETNLHLLPKRELIISVGATPQVVSSQNLLRDDSPYAEARELKALLRETNVELHAGVYPILDMQQFSTNASADAGFLEDEIAIAVLTEVCSVYNDGEREKPEALLAAGTLALGREPCPSYSGWGVVSSWQLDGVTKASSERLVVKRISQEHAIVTWESESQAKIPLRIGQVVKVHPNHACVTGAFYGWYFVVDSDQDTETSRIVDVWVRARGCVERVQSIMRYSLWAYSLVLASAAATTTSLSDICTTAYAKKALPIDAIQGVTVDPSSISTSLVTNFTASSIFYPTSTFDYCNVTFAYSHDGIDGDIVHVQYWLPAPGKFKNRYVSTGGGGWAINSGSSSIPTGVIVGGVGGLTDGGFGSFTTEFSSVALLENGTINWQATYMFGYQAQHELAILGKQLTRNIYNVPSNEKIYSYYQGCSEGGRGGWSQVQRFPDQFDGVVAGAPAFRWAQQQTNHLTGNVIQKNLNYYSPSCELEKIMNMTVASCDPLDGKTDGIVSRSDMCLKHLNWDSILGASYSCPAVSGSAFAGATPAQTGKVSAKAIEVIKAFWEGLHDSDGKRVYFSYQPGSTFDDLQGTYDSSTDSWKLDISGLGGMWIGLFIDLLQETNIPTLDGVTYDTLKEWMILSQKKYGDIFQTTYPDLSDFQAAGGKVIHVHGEQDYSIPTASSVRYWNSVREVMFPNKSYTAGAAALDDFYRLFLIPGVGHCGTNEYQPGAPWPQTTLQTLIEWVENGKAPATLAGSGDIETMCRWPLRPLWTSNGKKFQCVHDQESIDSFSYDLDAYKLPVY</sequence>
<gene>
    <name evidence="12" type="ORF">PEX2_027450</name>
</gene>
<dbReference type="Gene3D" id="3.20.20.10">
    <property type="entry name" value="Alanine racemase"/>
    <property type="match status" value="1"/>
</dbReference>
<keyword evidence="7" id="KW-0106">Calcium</keyword>
<evidence type="ECO:0000256" key="10">
    <source>
        <dbReference type="RuleBase" id="RU361238"/>
    </source>
</evidence>
<dbReference type="InterPro" id="IPR042208">
    <property type="entry name" value="D-ser_dehydrat-like_sf"/>
</dbReference>
<dbReference type="PANTHER" id="PTHR33938:SF16">
    <property type="entry name" value="CARBOXYLIC ESTER HYDROLASE"/>
    <property type="match status" value="1"/>
</dbReference>
<dbReference type="Pfam" id="PF14031">
    <property type="entry name" value="D-ser_dehydrat"/>
    <property type="match status" value="1"/>
</dbReference>
<dbReference type="PANTHER" id="PTHR33938">
    <property type="entry name" value="FERULOYL ESTERASE B-RELATED"/>
    <property type="match status" value="1"/>
</dbReference>
<dbReference type="Proteomes" id="UP000030143">
    <property type="component" value="Unassembled WGS sequence"/>
</dbReference>
<dbReference type="InterPro" id="IPR026956">
    <property type="entry name" value="D-ser_dehydrat-like_dom"/>
</dbReference>
<reference evidence="12 13" key="1">
    <citation type="journal article" date="2015" name="Mol. Plant Microbe Interact.">
        <title>Genome, transcriptome, and functional analyses of Penicillium expansum provide new insights into secondary metabolism and pathogenicity.</title>
        <authorList>
            <person name="Ballester A.R."/>
            <person name="Marcet-Houben M."/>
            <person name="Levin E."/>
            <person name="Sela N."/>
            <person name="Selma-Lazaro C."/>
            <person name="Carmona L."/>
            <person name="Wisniewski M."/>
            <person name="Droby S."/>
            <person name="Gonzalez-Candelas L."/>
            <person name="Gabaldon T."/>
        </authorList>
    </citation>
    <scope>NUCLEOTIDE SEQUENCE [LARGE SCALE GENOMIC DNA]</scope>
    <source>
        <strain evidence="12 13">MD-8</strain>
    </source>
</reference>
<evidence type="ECO:0000256" key="2">
    <source>
        <dbReference type="ARBA" id="ARBA00006249"/>
    </source>
</evidence>
<dbReference type="GO" id="GO:0030600">
    <property type="term" value="F:feruloyl esterase activity"/>
    <property type="evidence" value="ECO:0007669"/>
    <property type="project" value="UniProtKB-ARBA"/>
</dbReference>
<dbReference type="InterPro" id="IPR001608">
    <property type="entry name" value="Ala_racemase_N"/>
</dbReference>
<keyword evidence="5" id="KW-0732">Signal</keyword>
<dbReference type="HOGENOM" id="CLU_297008_0_0_1"/>
<organism evidence="12 13">
    <name type="scientific">Penicillium expansum</name>
    <name type="common">Blue mold rot fungus</name>
    <dbReference type="NCBI Taxonomy" id="27334"/>
    <lineage>
        <taxon>Eukaryota</taxon>
        <taxon>Fungi</taxon>
        <taxon>Dikarya</taxon>
        <taxon>Ascomycota</taxon>
        <taxon>Pezizomycotina</taxon>
        <taxon>Eurotiomycetes</taxon>
        <taxon>Eurotiomycetidae</taxon>
        <taxon>Eurotiales</taxon>
        <taxon>Aspergillaceae</taxon>
        <taxon>Penicillium</taxon>
    </lineage>
</organism>
<dbReference type="GO" id="GO:0016829">
    <property type="term" value="F:lyase activity"/>
    <property type="evidence" value="ECO:0007669"/>
    <property type="project" value="UniProtKB-KW"/>
</dbReference>
<evidence type="ECO:0000313" key="13">
    <source>
        <dbReference type="Proteomes" id="UP000030143"/>
    </source>
</evidence>
<proteinExistence type="inferred from homology"/>
<dbReference type="GO" id="GO:0046872">
    <property type="term" value="F:metal ion binding"/>
    <property type="evidence" value="ECO:0007669"/>
    <property type="project" value="UniProtKB-KW"/>
</dbReference>
<dbReference type="InterPro" id="IPR029058">
    <property type="entry name" value="AB_hydrolase_fold"/>
</dbReference>
<evidence type="ECO:0000313" key="12">
    <source>
        <dbReference type="EMBL" id="KGO50422.1"/>
    </source>
</evidence>
<protein>
    <recommendedName>
        <fullName evidence="10">Carboxylic ester hydrolase</fullName>
        <ecNumber evidence="10">3.1.1.-</ecNumber>
    </recommendedName>
</protein>
<evidence type="ECO:0000256" key="7">
    <source>
        <dbReference type="ARBA" id="ARBA00022837"/>
    </source>
</evidence>
<dbReference type="EMBL" id="JQFZ01000341">
    <property type="protein sequence ID" value="KGO50422.1"/>
    <property type="molecule type" value="Genomic_DNA"/>
</dbReference>
<keyword evidence="8" id="KW-1015">Disulfide bond</keyword>
<evidence type="ECO:0000256" key="3">
    <source>
        <dbReference type="ARBA" id="ARBA00022487"/>
    </source>
</evidence>
<keyword evidence="6 10" id="KW-0378">Hydrolase</keyword>
<dbReference type="EC" id="3.1.1.-" evidence="10"/>
<dbReference type="InterPro" id="IPR011118">
    <property type="entry name" value="Tannase/feruloyl_esterase"/>
</dbReference>
<keyword evidence="4" id="KW-0479">Metal-binding</keyword>
<evidence type="ECO:0000256" key="9">
    <source>
        <dbReference type="ARBA" id="ARBA00023239"/>
    </source>
</evidence>
<name>A0A0A2IUM8_PENEN</name>
<dbReference type="Pfam" id="PF07519">
    <property type="entry name" value="Tannase"/>
    <property type="match status" value="1"/>
</dbReference>
<dbReference type="AlphaFoldDB" id="A0A0A2IUM8"/>
<dbReference type="GO" id="GO:0017000">
    <property type="term" value="P:antibiotic biosynthetic process"/>
    <property type="evidence" value="ECO:0007669"/>
    <property type="project" value="UniProtKB-ARBA"/>
</dbReference>
<dbReference type="GO" id="GO:0072330">
    <property type="term" value="P:monocarboxylic acid biosynthetic process"/>
    <property type="evidence" value="ECO:0007669"/>
    <property type="project" value="UniProtKB-ARBA"/>
</dbReference>
<dbReference type="SUPFAM" id="SSF53474">
    <property type="entry name" value="alpha/beta-Hydrolases"/>
    <property type="match status" value="1"/>
</dbReference>
<evidence type="ECO:0000256" key="6">
    <source>
        <dbReference type="ARBA" id="ARBA00022801"/>
    </source>
</evidence>
<comment type="similarity">
    <text evidence="2 10">Belongs to the tannase family.</text>
</comment>
<comment type="similarity">
    <text evidence="1">Belongs to the DSD1 family.</text>
</comment>
<accession>A0A0A2IUM8</accession>
<evidence type="ECO:0000256" key="1">
    <source>
        <dbReference type="ARBA" id="ARBA00005323"/>
    </source>
</evidence>
<evidence type="ECO:0000256" key="5">
    <source>
        <dbReference type="ARBA" id="ARBA00022729"/>
    </source>
</evidence>
<dbReference type="SUPFAM" id="SSF51419">
    <property type="entry name" value="PLP-binding barrel"/>
    <property type="match status" value="1"/>
</dbReference>
<evidence type="ECO:0000259" key="11">
    <source>
        <dbReference type="SMART" id="SM01119"/>
    </source>
</evidence>
<comment type="caution">
    <text evidence="12">The sequence shown here is derived from an EMBL/GenBank/DDBJ whole genome shotgun (WGS) entry which is preliminary data.</text>
</comment>
<dbReference type="Pfam" id="PF01168">
    <property type="entry name" value="Ala_racemase_N"/>
    <property type="match status" value="1"/>
</dbReference>